<feature type="chain" id="PRO_5008056542" description="Glycosyl hydrolase" evidence="1">
    <location>
        <begin position="23"/>
        <end position="534"/>
    </location>
</feature>
<accession>A0A177AHL3</accession>
<feature type="signal peptide" evidence="1">
    <location>
        <begin position="1"/>
        <end position="22"/>
    </location>
</feature>
<reference evidence="2" key="1">
    <citation type="submission" date="2016-03" db="EMBL/GenBank/DDBJ databases">
        <title>Updated assembly of Pseudogymnoascus destructans, the fungus causing white-nose syndrome of bats.</title>
        <authorList>
            <person name="Palmer J.M."/>
            <person name="Drees K.P."/>
            <person name="Foster J.T."/>
            <person name="Lindner D.L."/>
        </authorList>
    </citation>
    <scope>NUCLEOTIDE SEQUENCE [LARGE SCALE GENOMIC DNA]</scope>
    <source>
        <strain evidence="2">20631-21</strain>
    </source>
</reference>
<evidence type="ECO:0000256" key="1">
    <source>
        <dbReference type="SAM" id="SignalP"/>
    </source>
</evidence>
<dbReference type="eggNOG" id="ENOG502QTTU">
    <property type="taxonomic scope" value="Eukaryota"/>
</dbReference>
<evidence type="ECO:0000313" key="2">
    <source>
        <dbReference type="EMBL" id="OAF60664.1"/>
    </source>
</evidence>
<dbReference type="Gene3D" id="1.50.10.20">
    <property type="match status" value="1"/>
</dbReference>
<dbReference type="VEuPathDB" id="FungiDB:GMDG_01273"/>
<dbReference type="Pfam" id="PF03663">
    <property type="entry name" value="Glyco_hydro_76"/>
    <property type="match status" value="1"/>
</dbReference>
<keyword evidence="1" id="KW-0732">Signal</keyword>
<dbReference type="Proteomes" id="UP000077154">
    <property type="component" value="Unassembled WGS sequence"/>
</dbReference>
<dbReference type="EMBL" id="KV441391">
    <property type="protein sequence ID" value="OAF60664.1"/>
    <property type="molecule type" value="Genomic_DNA"/>
</dbReference>
<dbReference type="PANTHER" id="PTHR47791">
    <property type="entry name" value="MEIOTICALLY UP-REGULATED GENE 191 PROTEIN"/>
    <property type="match status" value="1"/>
</dbReference>
<dbReference type="AlphaFoldDB" id="A0A177AHL3"/>
<evidence type="ECO:0008006" key="3">
    <source>
        <dbReference type="Google" id="ProtNLM"/>
    </source>
</evidence>
<dbReference type="GO" id="GO:0005975">
    <property type="term" value="P:carbohydrate metabolic process"/>
    <property type="evidence" value="ECO:0007669"/>
    <property type="project" value="InterPro"/>
</dbReference>
<protein>
    <recommendedName>
        <fullName evidence="3">Glycosyl hydrolase</fullName>
    </recommendedName>
</protein>
<proteinExistence type="predicted"/>
<name>A0A177AHL3_9PEZI</name>
<dbReference type="OrthoDB" id="4104179at2759"/>
<dbReference type="GeneID" id="36286474"/>
<gene>
    <name evidence="2" type="ORF">VC83_03397</name>
</gene>
<dbReference type="InterPro" id="IPR053169">
    <property type="entry name" value="MUG_Protein"/>
</dbReference>
<dbReference type="InterPro" id="IPR008928">
    <property type="entry name" value="6-hairpin_glycosidase_sf"/>
</dbReference>
<dbReference type="PANTHER" id="PTHR47791:SF2">
    <property type="entry name" value="ENDO MANNANASE, GH76 FAMILY (EUROFUNG)"/>
    <property type="match status" value="1"/>
</dbReference>
<organism evidence="2">
    <name type="scientific">Pseudogymnoascus destructans</name>
    <dbReference type="NCBI Taxonomy" id="655981"/>
    <lineage>
        <taxon>Eukaryota</taxon>
        <taxon>Fungi</taxon>
        <taxon>Dikarya</taxon>
        <taxon>Ascomycota</taxon>
        <taxon>Pezizomycotina</taxon>
        <taxon>Leotiomycetes</taxon>
        <taxon>Thelebolales</taxon>
        <taxon>Thelebolaceae</taxon>
        <taxon>Pseudogymnoascus</taxon>
    </lineage>
</organism>
<dbReference type="InterPro" id="IPR005198">
    <property type="entry name" value="Glyco_hydro_76"/>
</dbReference>
<dbReference type="SUPFAM" id="SSF48208">
    <property type="entry name" value="Six-hairpin glycosidases"/>
    <property type="match status" value="1"/>
</dbReference>
<dbReference type="RefSeq" id="XP_024325945.1">
    <property type="nucleotide sequence ID" value="XM_024467045.1"/>
</dbReference>
<sequence length="534" mass="58322">MPHPRSLTLIAPLIAVLDTALALPQPFSPNVRNGGTKLVSRDLETLGEAFPAMVDALDVMQSQYWSSNTWPTGIDWTSAVTSTHVSAALTEMAMYDAGTYSGDISKYFSQIVSFYGGENVESLRAQKFDDQEWVVLEWLEAIKFINVYSSIDSTFDGQQHLGDFAHRSRIFWDLASKGYDTKLCGGGMVWTDTLTPYKNAITNELYLSASISMYLYFPGDDNRSPYSEPGKAYDPSEALAQMPAHDERYLNAAIEEYKWLSTSNMKNSQGLYTDGFHITGWTSPDNIGTGKCDSRDESVYTYNQGVILSGLRGLWDATGSTDYLSDGYTLIKDVIAATGWVSPTEQTNTWSGLGSNGILQETCDADGSCSQDSQNFKGIFFHHLTLFCQPIALSRKETVIFNGTEAQAQAHQEVCNGYQPWILHNAQAAYSTRNSNGKYGGWWNAGATAAALKAESTPVQPSGAADVRNKGIPLNKAWRLSGNPLVSEQGMSLVENTAAADPNDSGRGRTVETQSGGLALMGSLVQVLELLSRL</sequence>